<reference evidence="2" key="1">
    <citation type="submission" date="2014-05" db="EMBL/GenBank/DDBJ databases">
        <authorList>
            <person name="Chronopoulou M."/>
        </authorList>
    </citation>
    <scope>NUCLEOTIDE SEQUENCE</scope>
    <source>
        <tissue evidence="2">Whole organism</tissue>
    </source>
</reference>
<accession>A0A0K2V741</accession>
<sequence>SDIRFFRYTKLTKHFKNVSLIFSIFGSFLYYSITVHPDNLTTHNRKEIHYLVLFFGFSHSLV</sequence>
<evidence type="ECO:0000256" key="1">
    <source>
        <dbReference type="SAM" id="Phobius"/>
    </source>
</evidence>
<dbReference type="AlphaFoldDB" id="A0A0K2V741"/>
<feature type="transmembrane region" description="Helical" evidence="1">
    <location>
        <begin position="14"/>
        <end position="33"/>
    </location>
</feature>
<keyword evidence="1" id="KW-1133">Transmembrane helix</keyword>
<protein>
    <submittedName>
        <fullName evidence="2">Uncharacterized protein</fullName>
    </submittedName>
</protein>
<keyword evidence="1" id="KW-0812">Transmembrane</keyword>
<evidence type="ECO:0000313" key="2">
    <source>
        <dbReference type="EMBL" id="CDW45967.1"/>
    </source>
</evidence>
<organism evidence="2">
    <name type="scientific">Lepeophtheirus salmonis</name>
    <name type="common">Salmon louse</name>
    <name type="synonym">Caligus salmonis</name>
    <dbReference type="NCBI Taxonomy" id="72036"/>
    <lineage>
        <taxon>Eukaryota</taxon>
        <taxon>Metazoa</taxon>
        <taxon>Ecdysozoa</taxon>
        <taxon>Arthropoda</taxon>
        <taxon>Crustacea</taxon>
        <taxon>Multicrustacea</taxon>
        <taxon>Hexanauplia</taxon>
        <taxon>Copepoda</taxon>
        <taxon>Siphonostomatoida</taxon>
        <taxon>Caligidae</taxon>
        <taxon>Lepeophtheirus</taxon>
    </lineage>
</organism>
<feature type="non-terminal residue" evidence="2">
    <location>
        <position position="62"/>
    </location>
</feature>
<proteinExistence type="predicted"/>
<keyword evidence="1" id="KW-0472">Membrane</keyword>
<dbReference type="EMBL" id="HACA01028606">
    <property type="protein sequence ID" value="CDW45967.1"/>
    <property type="molecule type" value="Transcribed_RNA"/>
</dbReference>
<feature type="non-terminal residue" evidence="2">
    <location>
        <position position="1"/>
    </location>
</feature>
<name>A0A0K2V741_LEPSM</name>